<dbReference type="KEGG" id="cyj:Cyan7822_5945"/>
<evidence type="ECO:0000256" key="1">
    <source>
        <dbReference type="SAM" id="SignalP"/>
    </source>
</evidence>
<feature type="chain" id="PRO_5003141371" evidence="1">
    <location>
        <begin position="22"/>
        <end position="111"/>
    </location>
</feature>
<dbReference type="HOGENOM" id="CLU_169429_0_0_3"/>
<keyword evidence="2" id="KW-0614">Plasmid</keyword>
<proteinExistence type="predicted"/>
<protein>
    <submittedName>
        <fullName evidence="2">Uncharacterized protein</fullName>
    </submittedName>
</protein>
<evidence type="ECO:0000313" key="2">
    <source>
        <dbReference type="EMBL" id="ADN17798.1"/>
    </source>
</evidence>
<dbReference type="EMBL" id="CP002199">
    <property type="protein sequence ID" value="ADN17798.1"/>
    <property type="molecule type" value="Genomic_DNA"/>
</dbReference>
<keyword evidence="1" id="KW-0732">Signal</keyword>
<dbReference type="Proteomes" id="UP000008206">
    <property type="component" value="Plasmid Cy782201"/>
</dbReference>
<name>E0ULG8_GLOV7</name>
<organism evidence="2 3">
    <name type="scientific">Gloeothece verrucosa (strain PCC 7822)</name>
    <name type="common">Cyanothece sp. (strain PCC 7822)</name>
    <dbReference type="NCBI Taxonomy" id="497965"/>
    <lineage>
        <taxon>Bacteria</taxon>
        <taxon>Bacillati</taxon>
        <taxon>Cyanobacteriota</taxon>
        <taxon>Cyanophyceae</taxon>
        <taxon>Oscillatoriophycideae</taxon>
        <taxon>Chroococcales</taxon>
        <taxon>Aphanothecaceae</taxon>
        <taxon>Gloeothece</taxon>
        <taxon>Gloeothece verrucosa</taxon>
    </lineage>
</organism>
<evidence type="ECO:0000313" key="3">
    <source>
        <dbReference type="Proteomes" id="UP000008206"/>
    </source>
</evidence>
<sequence>MKILFYLLLFYTLLSSNLANANTIKCSSNAISQAGKLLNFHVGGDNRIQIDPKVKELPSLKNPANQQQTFQVLEVWGYIYKAQYRMRLIYYNSPNTSCLLMGQEILENSSP</sequence>
<feature type="signal peptide" evidence="1">
    <location>
        <begin position="1"/>
        <end position="21"/>
    </location>
</feature>
<accession>E0ULG8</accession>
<dbReference type="RefSeq" id="WP_013334548.1">
    <property type="nucleotide sequence ID" value="NC_014533.1"/>
</dbReference>
<gene>
    <name evidence="2" type="ordered locus">Cyan7822_5945</name>
</gene>
<geneLocation type="plasmid" evidence="2 3">
    <name>Cy782201</name>
</geneLocation>
<keyword evidence="3" id="KW-1185">Reference proteome</keyword>
<reference evidence="3" key="1">
    <citation type="journal article" date="2011" name="MBio">
        <title>Novel metabolic attributes of the genus Cyanothece, comprising a group of unicellular nitrogen-fixing Cyanobacteria.</title>
        <authorList>
            <person name="Bandyopadhyay A."/>
            <person name="Elvitigala T."/>
            <person name="Welsh E."/>
            <person name="Stockel J."/>
            <person name="Liberton M."/>
            <person name="Min H."/>
            <person name="Sherman L.A."/>
            <person name="Pakrasi H.B."/>
        </authorList>
    </citation>
    <scope>NUCLEOTIDE SEQUENCE [LARGE SCALE GENOMIC DNA]</scope>
    <source>
        <strain evidence="3">PCC 7822</strain>
        <plasmid evidence="3">Cy782201</plasmid>
    </source>
</reference>
<dbReference type="OrthoDB" id="5569088at2"/>
<dbReference type="AlphaFoldDB" id="E0ULG8"/>